<name>A0A919DQ97_9ACTN</name>
<comment type="caution">
    <text evidence="3">The sequence shown here is derived from an EMBL/GenBank/DDBJ whole genome shotgun (WGS) entry which is preliminary data.</text>
</comment>
<proteinExistence type="inferred from homology"/>
<accession>A0A919DQ97</accession>
<comment type="similarity">
    <text evidence="1">Belongs to the NAD(P)-dependent epimerase/dehydratase family.</text>
</comment>
<dbReference type="Proteomes" id="UP000603227">
    <property type="component" value="Unassembled WGS sequence"/>
</dbReference>
<evidence type="ECO:0000313" key="4">
    <source>
        <dbReference type="Proteomes" id="UP000603227"/>
    </source>
</evidence>
<dbReference type="RefSeq" id="WP_189788398.1">
    <property type="nucleotide sequence ID" value="NZ_BNAT01000071.1"/>
</dbReference>
<dbReference type="InterPro" id="IPR036291">
    <property type="entry name" value="NAD(P)-bd_dom_sf"/>
</dbReference>
<evidence type="ECO:0000259" key="2">
    <source>
        <dbReference type="Pfam" id="PF01370"/>
    </source>
</evidence>
<dbReference type="SUPFAM" id="SSF51735">
    <property type="entry name" value="NAD(P)-binding Rossmann-fold domains"/>
    <property type="match status" value="1"/>
</dbReference>
<dbReference type="Gene3D" id="3.40.50.720">
    <property type="entry name" value="NAD(P)-binding Rossmann-like Domain"/>
    <property type="match status" value="1"/>
</dbReference>
<organism evidence="3 4">
    <name type="scientific">Streptomyces capitiformicae</name>
    <dbReference type="NCBI Taxonomy" id="2014920"/>
    <lineage>
        <taxon>Bacteria</taxon>
        <taxon>Bacillati</taxon>
        <taxon>Actinomycetota</taxon>
        <taxon>Actinomycetes</taxon>
        <taxon>Kitasatosporales</taxon>
        <taxon>Streptomycetaceae</taxon>
        <taxon>Streptomyces</taxon>
    </lineage>
</organism>
<feature type="domain" description="NAD-dependent epimerase/dehydratase" evidence="2">
    <location>
        <begin position="26"/>
        <end position="178"/>
    </location>
</feature>
<evidence type="ECO:0000256" key="1">
    <source>
        <dbReference type="ARBA" id="ARBA00007637"/>
    </source>
</evidence>
<evidence type="ECO:0000313" key="3">
    <source>
        <dbReference type="EMBL" id="GHE68757.1"/>
    </source>
</evidence>
<dbReference type="PANTHER" id="PTHR43000">
    <property type="entry name" value="DTDP-D-GLUCOSE 4,6-DEHYDRATASE-RELATED"/>
    <property type="match status" value="1"/>
</dbReference>
<sequence>MRIIGDGFLGRNLDTTFGDRFPEVTAIAAGVSSTSTAHLAEYDREAEVVYDALEECRRAGRRLVFFSTASFSLYGFPDGEATEAGPVRPPSVYGRHKLALESVVRSSGVPYLILRLSHVVGRHQRPHQLLPTLVRAVLDGRVTIHEGAHRDLLDVRHLMHALDRLLRDGVTGEVLNVASGDPRPVEEIVTAIERRLGVTAARDRRPGAPALTRVSVRRLRRLVPDLPPAGREHLGALLDAYLPYYTALNGNSPQNSSQNSPQREQT</sequence>
<reference evidence="3" key="2">
    <citation type="submission" date="2020-09" db="EMBL/GenBank/DDBJ databases">
        <authorList>
            <person name="Sun Q."/>
            <person name="Zhou Y."/>
        </authorList>
    </citation>
    <scope>NUCLEOTIDE SEQUENCE</scope>
    <source>
        <strain evidence="3">CGMCC 4.7403</strain>
    </source>
</reference>
<protein>
    <submittedName>
        <fullName evidence="3">NAD-dependent epimerase</fullName>
    </submittedName>
</protein>
<dbReference type="EMBL" id="BNAT01000071">
    <property type="protein sequence ID" value="GHE68757.1"/>
    <property type="molecule type" value="Genomic_DNA"/>
</dbReference>
<dbReference type="AlphaFoldDB" id="A0A919DQ97"/>
<dbReference type="Pfam" id="PF01370">
    <property type="entry name" value="Epimerase"/>
    <property type="match status" value="1"/>
</dbReference>
<gene>
    <name evidence="3" type="ORF">GCM10017771_92510</name>
</gene>
<reference evidence="3" key="1">
    <citation type="journal article" date="2014" name="Int. J. Syst. Evol. Microbiol.">
        <title>Complete genome sequence of Corynebacterium casei LMG S-19264T (=DSM 44701T), isolated from a smear-ripened cheese.</title>
        <authorList>
            <consortium name="US DOE Joint Genome Institute (JGI-PGF)"/>
            <person name="Walter F."/>
            <person name="Albersmeier A."/>
            <person name="Kalinowski J."/>
            <person name="Ruckert C."/>
        </authorList>
    </citation>
    <scope>NUCLEOTIDE SEQUENCE</scope>
    <source>
        <strain evidence="3">CGMCC 4.7403</strain>
    </source>
</reference>
<dbReference type="InterPro" id="IPR001509">
    <property type="entry name" value="Epimerase_deHydtase"/>
</dbReference>
<keyword evidence="4" id="KW-1185">Reference proteome</keyword>
<dbReference type="CDD" id="cd08946">
    <property type="entry name" value="SDR_e"/>
    <property type="match status" value="1"/>
</dbReference>